<feature type="domain" description="BT4734-like N-terminal" evidence="3">
    <location>
        <begin position="51"/>
        <end position="170"/>
    </location>
</feature>
<dbReference type="EMBL" id="JADHEC010000003">
    <property type="protein sequence ID" value="MBF2707443.1"/>
    <property type="molecule type" value="Genomic_DNA"/>
</dbReference>
<organism evidence="4 5">
    <name type="scientific">Flavobacterium soyangense</name>
    <dbReference type="NCBI Taxonomy" id="2023265"/>
    <lineage>
        <taxon>Bacteria</taxon>
        <taxon>Pseudomonadati</taxon>
        <taxon>Bacteroidota</taxon>
        <taxon>Flavobacteriia</taxon>
        <taxon>Flavobacteriales</taxon>
        <taxon>Flavobacteriaceae</taxon>
        <taxon>Flavobacterium</taxon>
    </lineage>
</organism>
<dbReference type="Pfam" id="PF08707">
    <property type="entry name" value="PriCT_2"/>
    <property type="match status" value="1"/>
</dbReference>
<comment type="caution">
    <text evidence="4">The sequence shown here is derived from an EMBL/GenBank/DDBJ whole genome shotgun (WGS) entry which is preliminary data.</text>
</comment>
<name>A0A930U5V4_9FLAO</name>
<gene>
    <name evidence="4" type="ORF">IR213_02370</name>
</gene>
<dbReference type="InterPro" id="IPR014907">
    <property type="entry name" value="BT4734-like_N"/>
</dbReference>
<feature type="transmembrane region" description="Helical" evidence="1">
    <location>
        <begin position="107"/>
        <end position="127"/>
    </location>
</feature>
<proteinExistence type="predicted"/>
<dbReference type="Pfam" id="PF08800">
    <property type="entry name" value="BT4734-like_N"/>
    <property type="match status" value="1"/>
</dbReference>
<dbReference type="GO" id="GO:0016817">
    <property type="term" value="F:hydrolase activity, acting on acid anhydrides"/>
    <property type="evidence" value="ECO:0007669"/>
    <property type="project" value="InterPro"/>
</dbReference>
<dbReference type="AlphaFoldDB" id="A0A930U5V4"/>
<evidence type="ECO:0000313" key="5">
    <source>
        <dbReference type="Proteomes" id="UP000646211"/>
    </source>
</evidence>
<feature type="domain" description="Primase C-terminal 2" evidence="2">
    <location>
        <begin position="219"/>
        <end position="290"/>
    </location>
</feature>
<evidence type="ECO:0000259" key="3">
    <source>
        <dbReference type="Pfam" id="PF08800"/>
    </source>
</evidence>
<dbReference type="InterPro" id="IPR014819">
    <property type="entry name" value="PriCT_2"/>
</dbReference>
<evidence type="ECO:0000256" key="1">
    <source>
        <dbReference type="SAM" id="Phobius"/>
    </source>
</evidence>
<accession>A0A930U5V4</accession>
<keyword evidence="1" id="KW-1133">Transmembrane helix</keyword>
<reference evidence="4" key="1">
    <citation type="submission" date="2020-11" db="EMBL/GenBank/DDBJ databases">
        <title>Genome of Flavobacterium soyangense.</title>
        <authorList>
            <person name="Liu Q."/>
            <person name="Xin Y.-H."/>
        </authorList>
    </citation>
    <scope>NUCLEOTIDE SEQUENCE</scope>
    <source>
        <strain evidence="4">CGMCC 1.13493</strain>
    </source>
</reference>
<dbReference type="RefSeq" id="WP_194310709.1">
    <property type="nucleotide sequence ID" value="NZ_JADHEC010000003.1"/>
</dbReference>
<dbReference type="Proteomes" id="UP000646211">
    <property type="component" value="Unassembled WGS sequence"/>
</dbReference>
<evidence type="ECO:0000259" key="2">
    <source>
        <dbReference type="Pfam" id="PF08707"/>
    </source>
</evidence>
<keyword evidence="1" id="KW-0812">Transmembrane</keyword>
<sequence>MKNTYISKFKNYRSSIPENVVSLWDWFNDDSLKNEVDFIRTVDNKEDRNRLKANLPGITPSGTFSKRKGDSLVKHSGFICIDIDSGDNPGVTDFANLRDQLKNILNIAYVSLSVSGNGVFCLIPLMFADKHKEHFEALKICFEKIGIIIDTACGDVTRLRGYSYDANAYFNPDAKVFNQYIDYMTIVEQSLPENQYSNTDIKKSESYTKRKVLEIIAQIQNTSTDITERYEQWIQIGCALANEFGEEGRELFHLVSKNHQEYHPVKTDNLFNPLLQNQYSYTIGTFFYWAEKYGLK</sequence>
<keyword evidence="5" id="KW-1185">Reference proteome</keyword>
<protein>
    <submittedName>
        <fullName evidence="4">PriCT-2 domain-containing protein</fullName>
    </submittedName>
</protein>
<evidence type="ECO:0000313" key="4">
    <source>
        <dbReference type="EMBL" id="MBF2707443.1"/>
    </source>
</evidence>
<keyword evidence="1" id="KW-0472">Membrane</keyword>